<evidence type="ECO:0000313" key="3">
    <source>
        <dbReference type="Proteomes" id="UP000195273"/>
    </source>
</evidence>
<dbReference type="Gene3D" id="3.30.1690.10">
    <property type="entry name" value="TcpA-like pilin"/>
    <property type="match status" value="1"/>
</dbReference>
<dbReference type="OrthoDB" id="7882601at2"/>
<evidence type="ECO:0000256" key="1">
    <source>
        <dbReference type="SAM" id="Phobius"/>
    </source>
</evidence>
<dbReference type="SUPFAM" id="SSF54523">
    <property type="entry name" value="Pili subunits"/>
    <property type="match status" value="1"/>
</dbReference>
<dbReference type="AlphaFoldDB" id="A0A1Y0EHQ1"/>
<keyword evidence="1" id="KW-1133">Transmembrane helix</keyword>
<dbReference type="InterPro" id="IPR045584">
    <property type="entry name" value="Pilin-like"/>
</dbReference>
<proteinExistence type="predicted"/>
<keyword evidence="3" id="KW-1185">Reference proteome</keyword>
<reference evidence="2 3" key="1">
    <citation type="submission" date="2017-05" db="EMBL/GenBank/DDBJ databases">
        <title>Genome Sequence of Loktanella vestfoldensis Strain SMR4r Isolated from a Culture of the Diatom Skeletonema marinoi.</title>
        <authorList>
            <person name="Topel M."/>
            <person name="Pinder M.I.M."/>
            <person name="Johansson O.N."/>
            <person name="Kourtchenko O."/>
            <person name="Godhe A."/>
            <person name="Clarke A.K."/>
        </authorList>
    </citation>
    <scope>NUCLEOTIDE SEQUENCE [LARGE SCALE GENOMIC DNA]</scope>
    <source>
        <strain evidence="2 3">SMR4r</strain>
    </source>
</reference>
<keyword evidence="1" id="KW-0812">Transmembrane</keyword>
<name>A0A1Y0EHQ1_9RHOB</name>
<dbReference type="Proteomes" id="UP000195273">
    <property type="component" value="Chromosome"/>
</dbReference>
<dbReference type="EMBL" id="CP021431">
    <property type="protein sequence ID" value="ARU03135.1"/>
    <property type="molecule type" value="Genomic_DNA"/>
</dbReference>
<keyword evidence="1" id="KW-0472">Membrane</keyword>
<dbReference type="RefSeq" id="WP_087212227.1">
    <property type="nucleotide sequence ID" value="NZ_CP021431.1"/>
</dbReference>
<protein>
    <submittedName>
        <fullName evidence="2">Uncharacterized protein</fullName>
    </submittedName>
</protein>
<organism evidence="2 3">
    <name type="scientific">Yoonia vestfoldensis</name>
    <dbReference type="NCBI Taxonomy" id="245188"/>
    <lineage>
        <taxon>Bacteria</taxon>
        <taxon>Pseudomonadati</taxon>
        <taxon>Pseudomonadota</taxon>
        <taxon>Alphaproteobacteria</taxon>
        <taxon>Rhodobacterales</taxon>
        <taxon>Paracoccaceae</taxon>
        <taxon>Yoonia</taxon>
    </lineage>
</organism>
<sequence length="189" mass="20584">MLNDKPKTTPSHARKGRRRRRGAGLFDSMLTMFIVILAIGGLVALYLNITAGMKNNETRMLVMRTVATIESAYRSQSSYTNGSLLPVLETSGNFEDSEVWESGGTFFMRSPFDTEMTVAGNGARDFTITVAELPKDACTALLEGMMERDRDMDGLTVNGVAVAIPYDSVAVSTACRGNAVDEYDVALTF</sequence>
<dbReference type="KEGG" id="lvs:LOKVESSMR4R_03870"/>
<accession>A0A1Y0EHQ1</accession>
<gene>
    <name evidence="2" type="ORF">LOKVESSMR4R_03870</name>
</gene>
<evidence type="ECO:0000313" key="2">
    <source>
        <dbReference type="EMBL" id="ARU03135.1"/>
    </source>
</evidence>
<feature type="transmembrane region" description="Helical" evidence="1">
    <location>
        <begin position="24"/>
        <end position="47"/>
    </location>
</feature>